<gene>
    <name evidence="1" type="ORF">ORY91_000116</name>
    <name evidence="2" type="ORF">V9W64_10895</name>
</gene>
<dbReference type="EMBL" id="JAPQFL010000001">
    <property type="protein sequence ID" value="MDD9326749.1"/>
    <property type="molecule type" value="Genomic_DNA"/>
</dbReference>
<reference evidence="2" key="2">
    <citation type="submission" date="2024-02" db="EMBL/GenBank/DDBJ databases">
        <title>Neisseria leonii sp. nov.</title>
        <authorList>
            <person name="Boutroux M."/>
            <person name="Favre-Rochex S."/>
            <person name="Gorgette O."/>
            <person name="Touak G."/>
            <person name="Muhle E."/>
            <person name="Chesneau O."/>
            <person name="Clermont D."/>
            <person name="Rahi P."/>
        </authorList>
    </citation>
    <scope>NUCLEOTIDE SEQUENCE</scope>
    <source>
        <strain evidence="2">51.81</strain>
    </source>
</reference>
<dbReference type="RefSeq" id="WP_274584096.1">
    <property type="nucleotide sequence ID" value="NZ_CP146598.1"/>
</dbReference>
<organism evidence="1">
    <name type="scientific">Neisseria leonii</name>
    <dbReference type="NCBI Taxonomy" id="2995413"/>
    <lineage>
        <taxon>Bacteria</taxon>
        <taxon>Pseudomonadati</taxon>
        <taxon>Pseudomonadota</taxon>
        <taxon>Betaproteobacteria</taxon>
        <taxon>Neisseriales</taxon>
        <taxon>Neisseriaceae</taxon>
        <taxon>Neisseria</taxon>
    </lineage>
</organism>
<proteinExistence type="predicted"/>
<accession>A0A9X4E0W0</accession>
<dbReference type="Proteomes" id="UP001149607">
    <property type="component" value="Chromosome"/>
</dbReference>
<dbReference type="AlphaFoldDB" id="A0A9X4E0W0"/>
<evidence type="ECO:0000313" key="2">
    <source>
        <dbReference type="EMBL" id="WWY03171.1"/>
    </source>
</evidence>
<reference evidence="1" key="1">
    <citation type="submission" date="2022-10" db="EMBL/GenBank/DDBJ databases">
        <authorList>
            <person name="Boutroux M."/>
        </authorList>
    </citation>
    <scope>NUCLEOTIDE SEQUENCE</scope>
    <source>
        <strain evidence="1">51.81</strain>
    </source>
</reference>
<evidence type="ECO:0000313" key="3">
    <source>
        <dbReference type="Proteomes" id="UP001149607"/>
    </source>
</evidence>
<keyword evidence="3" id="KW-1185">Reference proteome</keyword>
<sequence length="99" mass="11955">MEFLQELQAQGMKVRELTHRPKLEDENIWLYDAYRLLSRSRQLGGMSEFYIPLTEYQAYFEITRLHDVEQRLYLMSVITQVDAVLLHERFEELSKKTAR</sequence>
<evidence type="ECO:0000313" key="1">
    <source>
        <dbReference type="EMBL" id="MDD9326749.1"/>
    </source>
</evidence>
<dbReference type="EMBL" id="CP146598">
    <property type="protein sequence ID" value="WWY03171.1"/>
    <property type="molecule type" value="Genomic_DNA"/>
</dbReference>
<protein>
    <submittedName>
        <fullName evidence="1">Uncharacterized protein</fullName>
    </submittedName>
</protein>
<name>A0A9X4E0W0_9NEIS</name>